<gene>
    <name evidence="2" type="ordered locus">Fleli_2676</name>
</gene>
<keyword evidence="1" id="KW-0812">Transmembrane</keyword>
<evidence type="ECO:0008006" key="4">
    <source>
        <dbReference type="Google" id="ProtNLM"/>
    </source>
</evidence>
<feature type="transmembrane region" description="Helical" evidence="1">
    <location>
        <begin position="6"/>
        <end position="27"/>
    </location>
</feature>
<dbReference type="EMBL" id="CP003345">
    <property type="protein sequence ID" value="AFM05033.1"/>
    <property type="molecule type" value="Genomic_DNA"/>
</dbReference>
<name>I4AM48_BERLS</name>
<keyword evidence="1" id="KW-0472">Membrane</keyword>
<dbReference type="OrthoDB" id="9807923at2"/>
<keyword evidence="1" id="KW-1133">Transmembrane helix</keyword>
<dbReference type="AlphaFoldDB" id="I4AM48"/>
<dbReference type="KEGG" id="fli:Fleli_2676"/>
<proteinExistence type="predicted"/>
<dbReference type="PATRIC" id="fig|880071.3.peg.2662"/>
<dbReference type="Gene3D" id="3.30.530.20">
    <property type="match status" value="1"/>
</dbReference>
<organism evidence="2 3">
    <name type="scientific">Bernardetia litoralis (strain ATCC 23117 / DSM 6794 / NBRC 15988 / NCIMB 1366 / Fx l1 / Sio-4)</name>
    <name type="common">Flexibacter litoralis</name>
    <dbReference type="NCBI Taxonomy" id="880071"/>
    <lineage>
        <taxon>Bacteria</taxon>
        <taxon>Pseudomonadati</taxon>
        <taxon>Bacteroidota</taxon>
        <taxon>Cytophagia</taxon>
        <taxon>Cytophagales</taxon>
        <taxon>Bernardetiaceae</taxon>
        <taxon>Bernardetia</taxon>
    </lineage>
</organism>
<sequence>MRTTILLFIISAIIVYGGLLLPQTLLIEEKIEIKSSSSHISEYLYDLPKWEKWLNWQEWRENSDTKHTYSQFPQGVGAFMKFRENTTEKAELYIQSISNTDTSNADFQKLKYIANFKTHQTHLEGEFELKSMLENNDNSILNFTLEIDLGENPFVRYLAYLYYKPKIERETNASLERLKKLCETPVLCKK</sequence>
<evidence type="ECO:0000256" key="1">
    <source>
        <dbReference type="SAM" id="Phobius"/>
    </source>
</evidence>
<dbReference type="RefSeq" id="WP_014798470.1">
    <property type="nucleotide sequence ID" value="NC_018018.1"/>
</dbReference>
<keyword evidence="3" id="KW-1185">Reference proteome</keyword>
<evidence type="ECO:0000313" key="2">
    <source>
        <dbReference type="EMBL" id="AFM05033.1"/>
    </source>
</evidence>
<reference evidence="3" key="1">
    <citation type="submission" date="2012-06" db="EMBL/GenBank/DDBJ databases">
        <title>The complete genome of Flexibacter litoralis DSM 6794.</title>
        <authorList>
            <person name="Lucas S."/>
            <person name="Copeland A."/>
            <person name="Lapidus A."/>
            <person name="Glavina del Rio T."/>
            <person name="Dalin E."/>
            <person name="Tice H."/>
            <person name="Bruce D."/>
            <person name="Goodwin L."/>
            <person name="Pitluck S."/>
            <person name="Peters L."/>
            <person name="Ovchinnikova G."/>
            <person name="Lu M."/>
            <person name="Kyrpides N."/>
            <person name="Mavromatis K."/>
            <person name="Ivanova N."/>
            <person name="Brettin T."/>
            <person name="Detter J.C."/>
            <person name="Han C."/>
            <person name="Larimer F."/>
            <person name="Land M."/>
            <person name="Hauser L."/>
            <person name="Markowitz V."/>
            <person name="Cheng J.-F."/>
            <person name="Hugenholtz P."/>
            <person name="Woyke T."/>
            <person name="Wu D."/>
            <person name="Spring S."/>
            <person name="Lang E."/>
            <person name="Kopitz M."/>
            <person name="Brambilla E."/>
            <person name="Klenk H.-P."/>
            <person name="Eisen J.A."/>
        </authorList>
    </citation>
    <scope>NUCLEOTIDE SEQUENCE [LARGE SCALE GENOMIC DNA]</scope>
    <source>
        <strain evidence="3">ATCC 23117 / DSM 6794 / NBRC 15988 / NCIMB 1366 / Sio-4</strain>
    </source>
</reference>
<evidence type="ECO:0000313" key="3">
    <source>
        <dbReference type="Proteomes" id="UP000006054"/>
    </source>
</evidence>
<dbReference type="HOGENOM" id="CLU_1426075_0_0_10"/>
<protein>
    <recommendedName>
        <fullName evidence="4">Polyketide cyclase / dehydrase and lipid transport</fullName>
    </recommendedName>
</protein>
<accession>I4AM48</accession>
<dbReference type="Proteomes" id="UP000006054">
    <property type="component" value="Chromosome"/>
</dbReference>
<dbReference type="InterPro" id="IPR023393">
    <property type="entry name" value="START-like_dom_sf"/>
</dbReference>